<dbReference type="GO" id="GO:0017171">
    <property type="term" value="F:serine hydrolase activity"/>
    <property type="evidence" value="ECO:0007669"/>
    <property type="project" value="TreeGrafter"/>
</dbReference>
<dbReference type="Gene3D" id="3.40.50.1820">
    <property type="entry name" value="alpha/beta hydrolase"/>
    <property type="match status" value="1"/>
</dbReference>
<name>A0A811ULT8_CERCA</name>
<dbReference type="GO" id="GO:0005615">
    <property type="term" value="C:extracellular space"/>
    <property type="evidence" value="ECO:0007669"/>
    <property type="project" value="TreeGrafter"/>
</dbReference>
<organism evidence="6 7">
    <name type="scientific">Ceratitis capitata</name>
    <name type="common">Mediterranean fruit fly</name>
    <name type="synonym">Tephritis capitata</name>
    <dbReference type="NCBI Taxonomy" id="7213"/>
    <lineage>
        <taxon>Eukaryota</taxon>
        <taxon>Metazoa</taxon>
        <taxon>Ecdysozoa</taxon>
        <taxon>Arthropoda</taxon>
        <taxon>Hexapoda</taxon>
        <taxon>Insecta</taxon>
        <taxon>Pterygota</taxon>
        <taxon>Neoptera</taxon>
        <taxon>Endopterygota</taxon>
        <taxon>Diptera</taxon>
        <taxon>Brachycera</taxon>
        <taxon>Muscomorpha</taxon>
        <taxon>Tephritoidea</taxon>
        <taxon>Tephritidae</taxon>
        <taxon>Ceratitis</taxon>
        <taxon>Ceratitis</taxon>
    </lineage>
</organism>
<evidence type="ECO:0000256" key="1">
    <source>
        <dbReference type="ARBA" id="ARBA00004613"/>
    </source>
</evidence>
<sequence>MVEDLGRLLVDFTNFLHLRTGLNYNDVYLIGHSLGAQIAGSAGKQAFPHRFNTIYALDPAGPKFRDLSDEYRVDPLMPTISLGFEEPVGHATFYPNYGRDQKKCYFYGCSHRRAYHYFAESITSKLGFWGTLCRRQADDVGLYPSRAQSLLWVTAARPPYALGRSIQPERLVTPAIDFPDNDDIAAKSL</sequence>
<evidence type="ECO:0000313" key="7">
    <source>
        <dbReference type="Proteomes" id="UP000606786"/>
    </source>
</evidence>
<accession>A0A811ULT8</accession>
<dbReference type="Proteomes" id="UP000606786">
    <property type="component" value="Unassembled WGS sequence"/>
</dbReference>
<evidence type="ECO:0000259" key="5">
    <source>
        <dbReference type="Pfam" id="PF00151"/>
    </source>
</evidence>
<dbReference type="GO" id="GO:0016298">
    <property type="term" value="F:lipase activity"/>
    <property type="evidence" value="ECO:0007669"/>
    <property type="project" value="InterPro"/>
</dbReference>
<dbReference type="OrthoDB" id="199913at2759"/>
<dbReference type="InterPro" id="IPR013818">
    <property type="entry name" value="Lipase"/>
</dbReference>
<proteinExistence type="inferred from homology"/>
<evidence type="ECO:0000256" key="2">
    <source>
        <dbReference type="ARBA" id="ARBA00010701"/>
    </source>
</evidence>
<dbReference type="SUPFAM" id="SSF53474">
    <property type="entry name" value="alpha/beta-Hydrolases"/>
    <property type="match status" value="1"/>
</dbReference>
<protein>
    <submittedName>
        <fullName evidence="6">(Mediterranean fruit fly) hypothetical protein</fullName>
    </submittedName>
</protein>
<keyword evidence="7" id="KW-1185">Reference proteome</keyword>
<comment type="subcellular location">
    <subcellularLocation>
        <location evidence="1">Secreted</location>
    </subcellularLocation>
</comment>
<evidence type="ECO:0000256" key="3">
    <source>
        <dbReference type="ARBA" id="ARBA00022525"/>
    </source>
</evidence>
<dbReference type="GO" id="GO:0016042">
    <property type="term" value="P:lipid catabolic process"/>
    <property type="evidence" value="ECO:0007669"/>
    <property type="project" value="TreeGrafter"/>
</dbReference>
<gene>
    <name evidence="6" type="ORF">CCAP1982_LOCUS8247</name>
</gene>
<reference evidence="6" key="1">
    <citation type="submission" date="2020-11" db="EMBL/GenBank/DDBJ databases">
        <authorList>
            <person name="Whitehead M."/>
        </authorList>
    </citation>
    <scope>NUCLEOTIDE SEQUENCE</scope>
    <source>
        <strain evidence="6">EGII</strain>
    </source>
</reference>
<evidence type="ECO:0000256" key="4">
    <source>
        <dbReference type="RuleBase" id="RU004262"/>
    </source>
</evidence>
<dbReference type="PANTHER" id="PTHR11610:SF173">
    <property type="entry name" value="LIPASE DOMAIN-CONTAINING PROTEIN-RELATED"/>
    <property type="match status" value="1"/>
</dbReference>
<feature type="domain" description="Lipase" evidence="5">
    <location>
        <begin position="5"/>
        <end position="134"/>
    </location>
</feature>
<dbReference type="InterPro" id="IPR000734">
    <property type="entry name" value="TAG_lipase"/>
</dbReference>
<comment type="caution">
    <text evidence="6">The sequence shown here is derived from an EMBL/GenBank/DDBJ whole genome shotgun (WGS) entry which is preliminary data.</text>
</comment>
<dbReference type="AlphaFoldDB" id="A0A811ULT8"/>
<dbReference type="PRINTS" id="PR00821">
    <property type="entry name" value="TAGLIPASE"/>
</dbReference>
<evidence type="ECO:0000313" key="6">
    <source>
        <dbReference type="EMBL" id="CAD6999721.1"/>
    </source>
</evidence>
<dbReference type="Pfam" id="PF00151">
    <property type="entry name" value="Lipase"/>
    <property type="match status" value="1"/>
</dbReference>
<keyword evidence="3" id="KW-0964">Secreted</keyword>
<dbReference type="PANTHER" id="PTHR11610">
    <property type="entry name" value="LIPASE"/>
    <property type="match status" value="1"/>
</dbReference>
<comment type="similarity">
    <text evidence="2 4">Belongs to the AB hydrolase superfamily. Lipase family.</text>
</comment>
<dbReference type="InterPro" id="IPR029058">
    <property type="entry name" value="AB_hydrolase_fold"/>
</dbReference>
<dbReference type="EMBL" id="CAJHJT010000012">
    <property type="protein sequence ID" value="CAD6999721.1"/>
    <property type="molecule type" value="Genomic_DNA"/>
</dbReference>